<dbReference type="RefSeq" id="WP_212527881.1">
    <property type="nucleotide sequence ID" value="NZ_JAGSOG010000028.1"/>
</dbReference>
<accession>A0A941ET45</accession>
<gene>
    <name evidence="7" type="ORF">KDL01_08785</name>
</gene>
<dbReference type="Gene3D" id="2.60.40.10">
    <property type="entry name" value="Immunoglobulins"/>
    <property type="match status" value="1"/>
</dbReference>
<evidence type="ECO:0000256" key="1">
    <source>
        <dbReference type="ARBA" id="ARBA00004613"/>
    </source>
</evidence>
<evidence type="ECO:0000313" key="7">
    <source>
        <dbReference type="EMBL" id="MBR7833359.1"/>
    </source>
</evidence>
<dbReference type="Proteomes" id="UP000675781">
    <property type="component" value="Unassembled WGS sequence"/>
</dbReference>
<dbReference type="PANTHER" id="PTHR40088">
    <property type="entry name" value="PECTATE LYASE (EUROFUNG)"/>
    <property type="match status" value="1"/>
</dbReference>
<dbReference type="InterPro" id="IPR022409">
    <property type="entry name" value="PKD/Chitinase_dom"/>
</dbReference>
<protein>
    <submittedName>
        <fullName evidence="7">PKD domain-containing protein</fullName>
    </submittedName>
</protein>
<dbReference type="GO" id="GO:0005576">
    <property type="term" value="C:extracellular region"/>
    <property type="evidence" value="ECO:0007669"/>
    <property type="project" value="UniProtKB-SubCell"/>
</dbReference>
<dbReference type="InterPro" id="IPR011050">
    <property type="entry name" value="Pectin_lyase_fold/virulence"/>
</dbReference>
<evidence type="ECO:0000313" key="8">
    <source>
        <dbReference type="Proteomes" id="UP000675781"/>
    </source>
</evidence>
<dbReference type="Gene3D" id="2.160.20.10">
    <property type="entry name" value="Single-stranded right-handed beta-helix, Pectin lyase-like"/>
    <property type="match status" value="1"/>
</dbReference>
<feature type="region of interest" description="Disordered" evidence="4">
    <location>
        <begin position="313"/>
        <end position="345"/>
    </location>
</feature>
<keyword evidence="2" id="KW-0964">Secreted</keyword>
<name>A0A941ET45_9ACTN</name>
<feature type="signal peptide" evidence="5">
    <location>
        <begin position="1"/>
        <end position="26"/>
    </location>
</feature>
<dbReference type="SUPFAM" id="SSF51126">
    <property type="entry name" value="Pectin lyase-like"/>
    <property type="match status" value="1"/>
</dbReference>
<evidence type="ECO:0000256" key="4">
    <source>
        <dbReference type="SAM" id="MobiDB-lite"/>
    </source>
</evidence>
<evidence type="ECO:0000256" key="2">
    <source>
        <dbReference type="ARBA" id="ARBA00022525"/>
    </source>
</evidence>
<keyword evidence="3 5" id="KW-0732">Signal</keyword>
<reference evidence="7" key="1">
    <citation type="submission" date="2021-04" db="EMBL/GenBank/DDBJ databases">
        <title>Genome based classification of Actinospica acidithermotolerans sp. nov., an actinobacterium isolated from an Indonesian hot spring.</title>
        <authorList>
            <person name="Kusuma A.B."/>
            <person name="Putra K.E."/>
            <person name="Nafisah S."/>
            <person name="Loh J."/>
            <person name="Nouioui I."/>
            <person name="Goodfellow M."/>
        </authorList>
    </citation>
    <scope>NUCLEOTIDE SEQUENCE</scope>
    <source>
        <strain evidence="7">CSCA 57</strain>
    </source>
</reference>
<organism evidence="7 8">
    <name type="scientific">Actinospica durhamensis</name>
    <dbReference type="NCBI Taxonomy" id="1508375"/>
    <lineage>
        <taxon>Bacteria</taxon>
        <taxon>Bacillati</taxon>
        <taxon>Actinomycetota</taxon>
        <taxon>Actinomycetes</taxon>
        <taxon>Catenulisporales</taxon>
        <taxon>Actinospicaceae</taxon>
        <taxon>Actinospica</taxon>
    </lineage>
</organism>
<feature type="chain" id="PRO_5036726817" evidence="5">
    <location>
        <begin position="27"/>
        <end position="926"/>
    </location>
</feature>
<dbReference type="GO" id="GO:0016837">
    <property type="term" value="F:carbon-oxygen lyase activity, acting on polysaccharides"/>
    <property type="evidence" value="ECO:0007669"/>
    <property type="project" value="TreeGrafter"/>
</dbReference>
<dbReference type="PROSITE" id="PS50093">
    <property type="entry name" value="PKD"/>
    <property type="match status" value="1"/>
</dbReference>
<evidence type="ECO:0000256" key="5">
    <source>
        <dbReference type="SAM" id="SignalP"/>
    </source>
</evidence>
<keyword evidence="8" id="KW-1185">Reference proteome</keyword>
<dbReference type="InterPro" id="IPR013783">
    <property type="entry name" value="Ig-like_fold"/>
</dbReference>
<dbReference type="InterPro" id="IPR035986">
    <property type="entry name" value="PKD_dom_sf"/>
</dbReference>
<dbReference type="SMART" id="SM00089">
    <property type="entry name" value="PKD"/>
    <property type="match status" value="1"/>
</dbReference>
<dbReference type="Pfam" id="PF18911">
    <property type="entry name" value="PKD_4"/>
    <property type="match status" value="1"/>
</dbReference>
<dbReference type="InterPro" id="IPR012334">
    <property type="entry name" value="Pectin_lyas_fold"/>
</dbReference>
<dbReference type="EMBL" id="JAGSOG010000028">
    <property type="protein sequence ID" value="MBR7833359.1"/>
    <property type="molecule type" value="Genomic_DNA"/>
</dbReference>
<evidence type="ECO:0000259" key="6">
    <source>
        <dbReference type="PROSITE" id="PS50093"/>
    </source>
</evidence>
<dbReference type="CDD" id="cd00146">
    <property type="entry name" value="PKD"/>
    <property type="match status" value="1"/>
</dbReference>
<dbReference type="InterPro" id="IPR052052">
    <property type="entry name" value="Polysaccharide_Lyase_9"/>
</dbReference>
<proteinExistence type="predicted"/>
<dbReference type="InterPro" id="IPR000601">
    <property type="entry name" value="PKD_dom"/>
</dbReference>
<dbReference type="AlphaFoldDB" id="A0A941ET45"/>
<sequence>MRSRVLAVSTATVLAAASLAPLEAQADGQNTIYVSNSAASGCTDSGSGTADAPYCTLQAAADVANPGDIVRVGPGTYAAPTLTRSGTASAPIQFVAVQGSAQTGTNVHVQGLTLDGASDIEFDDLALGNAVGTVTVSGGSNVTFAHDIIQGPPVTGSSGLHVTGAASDVTVQDSRLDSVLIDAGSTGTMLTTNIIASDYASPVSLVGAQSTDVTSNQISGCGSAISVTGASGGTNIENNNVSLDASQSSCPSSAGGYGMVVDSGSAAGTVSDYNDVYSSAGYEWGGNVYGTASSLDAATGQGRHDFNTVQSTTVADGSPMIDSADSDAPGEQSTDYYGNPRVSDPTVAHTGAGSYDYYDRGAVEFQDPHTTLTGSTFTASAGQAPIGATVALHTNYADTWSDSPTYEYSFYGPNGSSTVTTTATDMSLALPTAGTYTVDLAVNYNGYGYVSVSSLTVYAVAAAPLTPSLAVKADQSTMVDADPSGITDAWSIASVSLDFGDGTPAVSDDDGEVVSHIYAASGTYTITETVTDSGGNTAKTTTKFTTVGSDYTAYGPTRILDTRHGIGAAQAKVSTGGHVVLKIAGNGSIPAGVTAVALNLTVTDATGANGYVSAEPDGTAATKSSNINYLKGQTVTNYAIVPVAADGKIDVYDVSTAAGSVDLIADVSGYFRQSAGSRYTAVTPGRILDTRHGTGAPSAKVAPNHGLSVAVSGKDAIPAGVKAVALHVTVTDASANGWIAAEPDGAGTPSTSILNFLKGQTVSNTVIVPVAKDGKVELYNGGGSGSVDLIADVAGYFAPGPVGEYSEAYVPITPYRALDTRKAGGMLQADHTNSYFLSAYETQNIPMDATLVTNLTLTEETANGYITAYQSYTSQPSVSSLNYLKDQTVSGLDILATNGTQQQVSVYNQSAGKADLISDVFGYFSY</sequence>
<dbReference type="PANTHER" id="PTHR40088:SF2">
    <property type="entry name" value="SECRETED SUGAR HYDROLASE"/>
    <property type="match status" value="1"/>
</dbReference>
<comment type="subcellular location">
    <subcellularLocation>
        <location evidence="1">Secreted</location>
    </subcellularLocation>
</comment>
<dbReference type="SUPFAM" id="SSF49299">
    <property type="entry name" value="PKD domain"/>
    <property type="match status" value="1"/>
</dbReference>
<feature type="domain" description="PKD" evidence="6">
    <location>
        <begin position="498"/>
        <end position="541"/>
    </location>
</feature>
<comment type="caution">
    <text evidence="7">The sequence shown here is derived from an EMBL/GenBank/DDBJ whole genome shotgun (WGS) entry which is preliminary data.</text>
</comment>
<dbReference type="GO" id="GO:0005975">
    <property type="term" value="P:carbohydrate metabolic process"/>
    <property type="evidence" value="ECO:0007669"/>
    <property type="project" value="UniProtKB-ARBA"/>
</dbReference>
<evidence type="ECO:0000256" key="3">
    <source>
        <dbReference type="ARBA" id="ARBA00022729"/>
    </source>
</evidence>